<dbReference type="Pfam" id="PF08543">
    <property type="entry name" value="Phos_pyr_kin"/>
    <property type="match status" value="2"/>
</dbReference>
<dbReference type="Gene3D" id="3.40.1190.20">
    <property type="match status" value="1"/>
</dbReference>
<dbReference type="GO" id="GO:0008902">
    <property type="term" value="F:hydroxymethylpyrimidine kinase activity"/>
    <property type="evidence" value="ECO:0007669"/>
    <property type="project" value="TreeGrafter"/>
</dbReference>
<dbReference type="GO" id="GO:0005829">
    <property type="term" value="C:cytosol"/>
    <property type="evidence" value="ECO:0007669"/>
    <property type="project" value="TreeGrafter"/>
</dbReference>
<feature type="domain" description="Pyridoxamine kinase/Phosphomethylpyrimidine kinase" evidence="2">
    <location>
        <begin position="245"/>
        <end position="308"/>
    </location>
</feature>
<proteinExistence type="predicted"/>
<comment type="caution">
    <text evidence="3">The sequence shown here is derived from an EMBL/GenBank/DDBJ whole genome shotgun (WGS) entry which is preliminary data.</text>
</comment>
<dbReference type="Proteomes" id="UP000736335">
    <property type="component" value="Unassembled WGS sequence"/>
</dbReference>
<accession>A0A9P6L8N0</accession>
<sequence>MALPVVLTIAGSDPSGGAGIQTFTALNCYGTSVITALTAQNTTGVRGVHASPPEFVKDQLESVFEDIDVLAMKTGMLYDEATIRIVASTLRDRYREKILQLVCDPVCVSTSGHVLLVQSALGSLVDEILPLATLITPNKPEAELILSHKRKDVKIRSLADMVSASKELLTFGSKAVLLKGGHVTTTMTEVHDLLGRNPVISVYKYGLLEENMNVLRVGLGEENRISRLVVDVLQDSSEPEGDVRTSIFIRPRIKSSSTHGTGCTLSAAIACGLASGLTISEAVRDGTVYTYLGILHAFPVGAGHGPLNHNHSLVSRFVPRPCPGDRYPMTRALISSTASVWKEYVEHTFVKELGKGKLDEKCFVHFIKQDYHYLKYYARALALLAAKSTSFTAIAAAMQSVQNVLQEISINHKAFCARWGVSEKELEETPESTATTAYGAYIMDIGLQGDATKLNMALAACLIGYGEVGLWLVEESKRPDPWVVMDEKLNPYVPWIREYSGEMYQTAVEIGLGIGSVTPITEGGFSELLEIWRKCVLLEKGFWDMAIALS</sequence>
<dbReference type="Pfam" id="PF03070">
    <property type="entry name" value="TENA_THI-4"/>
    <property type="match status" value="1"/>
</dbReference>
<dbReference type="SUPFAM" id="SSF48613">
    <property type="entry name" value="Heme oxygenase-like"/>
    <property type="match status" value="1"/>
</dbReference>
<dbReference type="InterPro" id="IPR013749">
    <property type="entry name" value="PM/HMP-P_kinase-1"/>
</dbReference>
<dbReference type="AlphaFoldDB" id="A0A9P6L8N0"/>
<dbReference type="SUPFAM" id="SSF53613">
    <property type="entry name" value="Ribokinase-like"/>
    <property type="match status" value="1"/>
</dbReference>
<dbReference type="CDD" id="cd01169">
    <property type="entry name" value="HMPP_kinase"/>
    <property type="match status" value="1"/>
</dbReference>
<feature type="domain" description="Thiaminase-2/PQQC" evidence="1">
    <location>
        <begin position="338"/>
        <end position="546"/>
    </location>
</feature>
<evidence type="ECO:0000313" key="4">
    <source>
        <dbReference type="Proteomes" id="UP000736335"/>
    </source>
</evidence>
<reference evidence="3" key="2">
    <citation type="submission" date="2020-11" db="EMBL/GenBank/DDBJ databases">
        <authorList>
            <consortium name="DOE Joint Genome Institute"/>
            <person name="Kuo A."/>
            <person name="Miyauchi S."/>
            <person name="Kiss E."/>
            <person name="Drula E."/>
            <person name="Kohler A."/>
            <person name="Sanchez-Garcia M."/>
            <person name="Andreopoulos B."/>
            <person name="Barry K.W."/>
            <person name="Bonito G."/>
            <person name="Buee M."/>
            <person name="Carver A."/>
            <person name="Chen C."/>
            <person name="Cichocki N."/>
            <person name="Clum A."/>
            <person name="Culley D."/>
            <person name="Crous P.W."/>
            <person name="Fauchery L."/>
            <person name="Girlanda M."/>
            <person name="Hayes R."/>
            <person name="Keri Z."/>
            <person name="Labutti K."/>
            <person name="Lipzen A."/>
            <person name="Lombard V."/>
            <person name="Magnuson J."/>
            <person name="Maillard F."/>
            <person name="Morin E."/>
            <person name="Murat C."/>
            <person name="Nolan M."/>
            <person name="Ohm R."/>
            <person name="Pangilinan J."/>
            <person name="Pereira M."/>
            <person name="Perotto S."/>
            <person name="Peter M."/>
            <person name="Riley R."/>
            <person name="Sitrit Y."/>
            <person name="Stielow B."/>
            <person name="Szollosi G."/>
            <person name="Zifcakova L."/>
            <person name="Stursova M."/>
            <person name="Spatafora J.W."/>
            <person name="Tedersoo L."/>
            <person name="Vaario L.-M."/>
            <person name="Yamada A."/>
            <person name="Yan M."/>
            <person name="Wang P."/>
            <person name="Xu J."/>
            <person name="Bruns T."/>
            <person name="Baldrian P."/>
            <person name="Vilgalys R."/>
            <person name="Henrissat B."/>
            <person name="Grigoriev I.V."/>
            <person name="Hibbett D."/>
            <person name="Nagy L.G."/>
            <person name="Martin F.M."/>
        </authorList>
    </citation>
    <scope>NUCLEOTIDE SEQUENCE</scope>
    <source>
        <strain evidence="3">UH-Tt-Lm1</strain>
    </source>
</reference>
<dbReference type="GO" id="GO:0009228">
    <property type="term" value="P:thiamine biosynthetic process"/>
    <property type="evidence" value="ECO:0007669"/>
    <property type="project" value="InterPro"/>
</dbReference>
<feature type="domain" description="Pyridoxamine kinase/Phosphomethylpyrimidine kinase" evidence="2">
    <location>
        <begin position="13"/>
        <end position="197"/>
    </location>
</feature>
<dbReference type="PANTHER" id="PTHR20858:SF17">
    <property type="entry name" value="HYDROXYMETHYLPYRIMIDINE_PHOSPHOMETHYLPYRIMIDINE KINASE THI20-RELATED"/>
    <property type="match status" value="1"/>
</dbReference>
<dbReference type="InterPro" id="IPR029056">
    <property type="entry name" value="Ribokinase-like"/>
</dbReference>
<keyword evidence="3" id="KW-0418">Kinase</keyword>
<dbReference type="InterPro" id="IPR004305">
    <property type="entry name" value="Thiaminase-2/PQQC"/>
</dbReference>
<dbReference type="EMBL" id="WIUZ02000005">
    <property type="protein sequence ID" value="KAF9787320.1"/>
    <property type="molecule type" value="Genomic_DNA"/>
</dbReference>
<dbReference type="InterPro" id="IPR016084">
    <property type="entry name" value="Haem_Oase-like_multi-hlx"/>
</dbReference>
<gene>
    <name evidence="3" type="ORF">BJ322DRAFT_1099489</name>
</gene>
<dbReference type="InterPro" id="IPR004399">
    <property type="entry name" value="HMP/HMP-P_kinase_dom"/>
</dbReference>
<dbReference type="GO" id="GO:0008972">
    <property type="term" value="F:phosphomethylpyrimidine kinase activity"/>
    <property type="evidence" value="ECO:0007669"/>
    <property type="project" value="InterPro"/>
</dbReference>
<dbReference type="PANTHER" id="PTHR20858">
    <property type="entry name" value="PHOSPHOMETHYLPYRIMIDINE KINASE"/>
    <property type="match status" value="1"/>
</dbReference>
<evidence type="ECO:0000259" key="2">
    <source>
        <dbReference type="Pfam" id="PF08543"/>
    </source>
</evidence>
<evidence type="ECO:0000313" key="3">
    <source>
        <dbReference type="EMBL" id="KAF9787320.1"/>
    </source>
</evidence>
<evidence type="ECO:0000259" key="1">
    <source>
        <dbReference type="Pfam" id="PF03070"/>
    </source>
</evidence>
<dbReference type="Gene3D" id="1.20.910.10">
    <property type="entry name" value="Heme oxygenase-like"/>
    <property type="match status" value="1"/>
</dbReference>
<keyword evidence="3" id="KW-0808">Transferase</keyword>
<organism evidence="3 4">
    <name type="scientific">Thelephora terrestris</name>
    <dbReference type="NCBI Taxonomy" id="56493"/>
    <lineage>
        <taxon>Eukaryota</taxon>
        <taxon>Fungi</taxon>
        <taxon>Dikarya</taxon>
        <taxon>Basidiomycota</taxon>
        <taxon>Agaricomycotina</taxon>
        <taxon>Agaricomycetes</taxon>
        <taxon>Thelephorales</taxon>
        <taxon>Thelephoraceae</taxon>
        <taxon>Thelephora</taxon>
    </lineage>
</organism>
<reference evidence="3" key="1">
    <citation type="journal article" date="2020" name="Nat. Commun.">
        <title>Large-scale genome sequencing of mycorrhizal fungi provides insights into the early evolution of symbiotic traits.</title>
        <authorList>
            <person name="Miyauchi S."/>
            <person name="Kiss E."/>
            <person name="Kuo A."/>
            <person name="Drula E."/>
            <person name="Kohler A."/>
            <person name="Sanchez-Garcia M."/>
            <person name="Morin E."/>
            <person name="Andreopoulos B."/>
            <person name="Barry K.W."/>
            <person name="Bonito G."/>
            <person name="Buee M."/>
            <person name="Carver A."/>
            <person name="Chen C."/>
            <person name="Cichocki N."/>
            <person name="Clum A."/>
            <person name="Culley D."/>
            <person name="Crous P.W."/>
            <person name="Fauchery L."/>
            <person name="Girlanda M."/>
            <person name="Hayes R.D."/>
            <person name="Keri Z."/>
            <person name="LaButti K."/>
            <person name="Lipzen A."/>
            <person name="Lombard V."/>
            <person name="Magnuson J."/>
            <person name="Maillard F."/>
            <person name="Murat C."/>
            <person name="Nolan M."/>
            <person name="Ohm R.A."/>
            <person name="Pangilinan J."/>
            <person name="Pereira M.F."/>
            <person name="Perotto S."/>
            <person name="Peter M."/>
            <person name="Pfister S."/>
            <person name="Riley R."/>
            <person name="Sitrit Y."/>
            <person name="Stielow J.B."/>
            <person name="Szollosi G."/>
            <person name="Zifcakova L."/>
            <person name="Stursova M."/>
            <person name="Spatafora J.W."/>
            <person name="Tedersoo L."/>
            <person name="Vaario L.M."/>
            <person name="Yamada A."/>
            <person name="Yan M."/>
            <person name="Wang P."/>
            <person name="Xu J."/>
            <person name="Bruns T."/>
            <person name="Baldrian P."/>
            <person name="Vilgalys R."/>
            <person name="Dunand C."/>
            <person name="Henrissat B."/>
            <person name="Grigoriev I.V."/>
            <person name="Hibbett D."/>
            <person name="Nagy L.G."/>
            <person name="Martin F.M."/>
        </authorList>
    </citation>
    <scope>NUCLEOTIDE SEQUENCE</scope>
    <source>
        <strain evidence="3">UH-Tt-Lm1</strain>
    </source>
</reference>
<keyword evidence="4" id="KW-1185">Reference proteome</keyword>
<dbReference type="CDD" id="cd19367">
    <property type="entry name" value="TenA_C_ScTHI20-like"/>
    <property type="match status" value="1"/>
</dbReference>
<name>A0A9P6L8N0_9AGAM</name>
<dbReference type="OrthoDB" id="10028886at2759"/>
<protein>
    <submittedName>
        <fullName evidence="3">Phosphomethylpyrimidine kinase-domain-containing protein</fullName>
    </submittedName>
</protein>